<dbReference type="Proteomes" id="UP000484988">
    <property type="component" value="Unassembled WGS sequence"/>
</dbReference>
<dbReference type="AlphaFoldDB" id="A0A6A0AQV8"/>
<dbReference type="EMBL" id="BLLG01000002">
    <property type="protein sequence ID" value="GFH34661.1"/>
    <property type="molecule type" value="Genomic_DNA"/>
</dbReference>
<accession>A0A6A0AQV8</accession>
<evidence type="ECO:0000313" key="2">
    <source>
        <dbReference type="EMBL" id="GFH34661.1"/>
    </source>
</evidence>
<feature type="region of interest" description="Disordered" evidence="1">
    <location>
        <begin position="1"/>
        <end position="61"/>
    </location>
</feature>
<feature type="compositionally biased region" description="Low complexity" evidence="1">
    <location>
        <begin position="1"/>
        <end position="17"/>
    </location>
</feature>
<evidence type="ECO:0000256" key="1">
    <source>
        <dbReference type="SAM" id="MobiDB-lite"/>
    </source>
</evidence>
<name>A0A6A0AQV8_9ACTN</name>
<comment type="caution">
    <text evidence="2">The sequence shown here is derived from an EMBL/GenBank/DDBJ whole genome shotgun (WGS) entry which is preliminary data.</text>
</comment>
<reference evidence="2 3" key="1">
    <citation type="submission" date="2020-02" db="EMBL/GenBank/DDBJ databases">
        <title>Whole Genome Shotgun Sequence of Streptomyces sp. strain CWH03.</title>
        <authorList>
            <person name="Dohra H."/>
            <person name="Kodani S."/>
            <person name="Yamamura H."/>
        </authorList>
    </citation>
    <scope>NUCLEOTIDE SEQUENCE [LARGE SCALE GENOMIC DNA]</scope>
    <source>
        <strain evidence="2 3">CWH03</strain>
    </source>
</reference>
<feature type="compositionally biased region" description="Pro residues" evidence="1">
    <location>
        <begin position="18"/>
        <end position="27"/>
    </location>
</feature>
<keyword evidence="3" id="KW-1185">Reference proteome</keyword>
<proteinExistence type="predicted"/>
<sequence length="61" mass="6057">MAESAPYTGRAAATAACPAPPRTPGVPPLSAATTAEQGIEPVTAFPEHPFADRRLGPAGTG</sequence>
<evidence type="ECO:0000313" key="3">
    <source>
        <dbReference type="Proteomes" id="UP000484988"/>
    </source>
</evidence>
<protein>
    <submittedName>
        <fullName evidence="2">Uncharacterized protein</fullName>
    </submittedName>
</protein>
<organism evidence="2 3">
    <name type="scientific">Streptomyces pacificus</name>
    <dbReference type="NCBI Taxonomy" id="2705029"/>
    <lineage>
        <taxon>Bacteria</taxon>
        <taxon>Bacillati</taxon>
        <taxon>Actinomycetota</taxon>
        <taxon>Actinomycetes</taxon>
        <taxon>Kitasatosporales</taxon>
        <taxon>Streptomycetaceae</taxon>
        <taxon>Streptomyces</taxon>
    </lineage>
</organism>
<gene>
    <name evidence="2" type="ORF">SCWH03_08750</name>
</gene>